<reference evidence="2" key="1">
    <citation type="journal article" date="2022" name="bioRxiv">
        <title>Sequencing and chromosome-scale assembly of the giantPleurodeles waltlgenome.</title>
        <authorList>
            <person name="Brown T."/>
            <person name="Elewa A."/>
            <person name="Iarovenko S."/>
            <person name="Subramanian E."/>
            <person name="Araus A.J."/>
            <person name="Petzold A."/>
            <person name="Susuki M."/>
            <person name="Suzuki K.-i.T."/>
            <person name="Hayashi T."/>
            <person name="Toyoda A."/>
            <person name="Oliveira C."/>
            <person name="Osipova E."/>
            <person name="Leigh N.D."/>
            <person name="Simon A."/>
            <person name="Yun M.H."/>
        </authorList>
    </citation>
    <scope>NUCLEOTIDE SEQUENCE</scope>
    <source>
        <strain evidence="2">20211129_DDA</strain>
        <tissue evidence="2">Liver</tissue>
    </source>
</reference>
<dbReference type="Gene3D" id="3.30.250.20">
    <property type="entry name" value="L1 transposable element, C-terminal domain"/>
    <property type="match status" value="1"/>
</dbReference>
<evidence type="ECO:0000256" key="1">
    <source>
        <dbReference type="SAM" id="MobiDB-lite"/>
    </source>
</evidence>
<accession>A0AAV7QY97</accession>
<evidence type="ECO:0000313" key="3">
    <source>
        <dbReference type="Proteomes" id="UP001066276"/>
    </source>
</evidence>
<dbReference type="EMBL" id="JANPWB010000010">
    <property type="protein sequence ID" value="KAJ1143463.1"/>
    <property type="molecule type" value="Genomic_DNA"/>
</dbReference>
<feature type="compositionally biased region" description="Basic residues" evidence="1">
    <location>
        <begin position="115"/>
        <end position="131"/>
    </location>
</feature>
<comment type="caution">
    <text evidence="2">The sequence shown here is derived from an EMBL/GenBank/DDBJ whole genome shotgun (WGS) entry which is preliminary data.</text>
</comment>
<feature type="compositionally biased region" description="Polar residues" evidence="1">
    <location>
        <begin position="186"/>
        <end position="195"/>
    </location>
</feature>
<sequence length="195" mass="21795">MRVVTRRDGTGRARRRVKPDAPEVMHGLDDSRLGLANRVVALDPDFTIEVQNKRASFMAVKRALHEEGVQYSLLFLARLRVITEDKTAFFQTPVEAWEWLEVRGSGGGNRTRMDRPRRRGRSGPRRQRSRNRLLVEPTMAQKESAKREALEAVGSMRSKASSAETSEGDLDSSVAGSRCFDGTPKVTPQTADELG</sequence>
<feature type="region of interest" description="Disordered" evidence="1">
    <location>
        <begin position="105"/>
        <end position="195"/>
    </location>
</feature>
<gene>
    <name evidence="2" type="ORF">NDU88_009772</name>
</gene>
<dbReference type="Proteomes" id="UP001066276">
    <property type="component" value="Chromosome 6"/>
</dbReference>
<evidence type="ECO:0000313" key="2">
    <source>
        <dbReference type="EMBL" id="KAJ1143463.1"/>
    </source>
</evidence>
<protein>
    <submittedName>
        <fullName evidence="2">Uncharacterized protein</fullName>
    </submittedName>
</protein>
<keyword evidence="3" id="KW-1185">Reference proteome</keyword>
<dbReference type="AlphaFoldDB" id="A0AAV7QY97"/>
<organism evidence="2 3">
    <name type="scientific">Pleurodeles waltl</name>
    <name type="common">Iberian ribbed newt</name>
    <dbReference type="NCBI Taxonomy" id="8319"/>
    <lineage>
        <taxon>Eukaryota</taxon>
        <taxon>Metazoa</taxon>
        <taxon>Chordata</taxon>
        <taxon>Craniata</taxon>
        <taxon>Vertebrata</taxon>
        <taxon>Euteleostomi</taxon>
        <taxon>Amphibia</taxon>
        <taxon>Batrachia</taxon>
        <taxon>Caudata</taxon>
        <taxon>Salamandroidea</taxon>
        <taxon>Salamandridae</taxon>
        <taxon>Pleurodelinae</taxon>
        <taxon>Pleurodeles</taxon>
    </lineage>
</organism>
<name>A0AAV7QY97_PLEWA</name>
<dbReference type="InterPro" id="IPR042566">
    <property type="entry name" value="L1_C"/>
</dbReference>
<proteinExistence type="predicted"/>